<dbReference type="Proteomes" id="UP000825002">
    <property type="component" value="Unassembled WGS sequence"/>
</dbReference>
<feature type="non-terminal residue" evidence="1">
    <location>
        <position position="1"/>
    </location>
</feature>
<organism evidence="1 2">
    <name type="scientific">Fragariocoptes setiger</name>
    <dbReference type="NCBI Taxonomy" id="1670756"/>
    <lineage>
        <taxon>Eukaryota</taxon>
        <taxon>Metazoa</taxon>
        <taxon>Ecdysozoa</taxon>
        <taxon>Arthropoda</taxon>
        <taxon>Chelicerata</taxon>
        <taxon>Arachnida</taxon>
        <taxon>Acari</taxon>
        <taxon>Acariformes</taxon>
        <taxon>Trombidiformes</taxon>
        <taxon>Prostigmata</taxon>
        <taxon>Eupodina</taxon>
        <taxon>Eriophyoidea</taxon>
        <taxon>Phytoptidae</taxon>
        <taxon>Fragariocoptes</taxon>
    </lineage>
</organism>
<evidence type="ECO:0000313" key="2">
    <source>
        <dbReference type="Proteomes" id="UP000825002"/>
    </source>
</evidence>
<keyword evidence="2" id="KW-1185">Reference proteome</keyword>
<reference evidence="1 2" key="1">
    <citation type="submission" date="2020-10" db="EMBL/GenBank/DDBJ databases">
        <authorList>
            <person name="Klimov P.B."/>
            <person name="Dyachkov S.M."/>
            <person name="Chetverikov P.E."/>
        </authorList>
    </citation>
    <scope>NUCLEOTIDE SEQUENCE [LARGE SCALE GENOMIC DNA]</scope>
    <source>
        <strain evidence="1">BMOC 18-1129-001#AD2665</strain>
        <tissue evidence="1">Entire mites</tissue>
    </source>
</reference>
<name>A0ABQ7S8R7_9ACAR</name>
<accession>A0ABQ7S8R7</accession>
<dbReference type="EMBL" id="JAIFTH010000338">
    <property type="protein sequence ID" value="KAG9509787.1"/>
    <property type="molecule type" value="Genomic_DNA"/>
</dbReference>
<protein>
    <submittedName>
        <fullName evidence="1">Uncharacterized protein</fullName>
    </submittedName>
</protein>
<gene>
    <name evidence="1" type="ORF">GZH46_01688</name>
</gene>
<proteinExistence type="predicted"/>
<sequence>MVTLTNNSSSHITTRVGLPMSFVYCTLDQGIWTKDPERLIEEQKDVWGRTLNQTVYYYHKIVPTDSDKSDSKSKKSKFEMPEKTFLKKKWNCAVGSSFSSMERFLGEPHKPIFGLYNKIISYTNEPAKSEKKETE</sequence>
<comment type="caution">
    <text evidence="1">The sequence shown here is derived from an EMBL/GenBank/DDBJ whole genome shotgun (WGS) entry which is preliminary data.</text>
</comment>
<evidence type="ECO:0000313" key="1">
    <source>
        <dbReference type="EMBL" id="KAG9509787.1"/>
    </source>
</evidence>